<feature type="compositionally biased region" description="Low complexity" evidence="1">
    <location>
        <begin position="93"/>
        <end position="111"/>
    </location>
</feature>
<keyword evidence="2" id="KW-1185">Reference proteome</keyword>
<proteinExistence type="predicted"/>
<protein>
    <submittedName>
        <fullName evidence="3">Serine/arginine repetitive matrix protein 1</fullName>
    </submittedName>
</protein>
<organism evidence="2 3">
    <name type="scientific">Equus przewalskii</name>
    <name type="common">Przewalski's horse</name>
    <name type="synonym">Equus caballus przewalskii</name>
    <dbReference type="NCBI Taxonomy" id="9798"/>
    <lineage>
        <taxon>Eukaryota</taxon>
        <taxon>Metazoa</taxon>
        <taxon>Chordata</taxon>
        <taxon>Craniata</taxon>
        <taxon>Vertebrata</taxon>
        <taxon>Euteleostomi</taxon>
        <taxon>Mammalia</taxon>
        <taxon>Eutheria</taxon>
        <taxon>Laurasiatheria</taxon>
        <taxon>Perissodactyla</taxon>
        <taxon>Equidae</taxon>
        <taxon>Equus</taxon>
    </lineage>
</organism>
<feature type="compositionally biased region" description="Basic and acidic residues" evidence="1">
    <location>
        <begin position="62"/>
        <end position="86"/>
    </location>
</feature>
<evidence type="ECO:0000256" key="1">
    <source>
        <dbReference type="SAM" id="MobiDB-lite"/>
    </source>
</evidence>
<dbReference type="Proteomes" id="UP001652662">
    <property type="component" value="Chromosome 16"/>
</dbReference>
<evidence type="ECO:0000313" key="3">
    <source>
        <dbReference type="RefSeq" id="XP_070434638.1"/>
    </source>
</evidence>
<name>A0ABM4L2G7_EQUPR</name>
<feature type="region of interest" description="Disordered" evidence="1">
    <location>
        <begin position="186"/>
        <end position="205"/>
    </location>
</feature>
<reference evidence="3" key="1">
    <citation type="submission" date="2025-08" db="UniProtKB">
        <authorList>
            <consortium name="RefSeq"/>
        </authorList>
    </citation>
    <scope>IDENTIFICATION</scope>
    <source>
        <tissue evidence="3">Blood</tissue>
    </source>
</reference>
<gene>
    <name evidence="3" type="primary">LOC139076366</name>
</gene>
<sequence length="339" mass="36281">MPRQGKEAASSAVRAAGEKRRPDAASPGPPPRRRPRVPGLPKRLSPALSAVVGAGSGVAGREGGDRERRLGREGEGAAEDRLERRLAVGAGNRTPPSARTRSPSRSLADSLPPAPPRDRRDPGTLRRAPQASTYSCHLHRGQLSPSQQRPPPPPAASGSSHPPAWVRAGRPSPPPSALLAVFTTFPPGQWRTPEDEPEGAGRGGVHASPAFFLQRTLYMVVRGRAKVAPAPRLLRRRLRILRRPPPPAQRRPPRWDPAAAVPAPSPPPRPLINICKALASSGPFHRSRCLQGFFSIPSPDAAQDRHYLELSLFDILWGAWGAGTALFYACGVSRQPGGS</sequence>
<dbReference type="GeneID" id="139076366"/>
<dbReference type="RefSeq" id="XP_070434638.1">
    <property type="nucleotide sequence ID" value="XM_070578537.1"/>
</dbReference>
<feature type="region of interest" description="Disordered" evidence="1">
    <location>
        <begin position="1"/>
        <end position="180"/>
    </location>
</feature>
<evidence type="ECO:0000313" key="2">
    <source>
        <dbReference type="Proteomes" id="UP001652662"/>
    </source>
</evidence>
<accession>A0ABM4L2G7</accession>